<keyword evidence="8" id="KW-0175">Coiled coil</keyword>
<keyword evidence="16" id="KW-1185">Reference proteome</keyword>
<dbReference type="GO" id="GO:0031209">
    <property type="term" value="C:SCAR complex"/>
    <property type="evidence" value="ECO:0007669"/>
    <property type="project" value="TreeGrafter"/>
</dbReference>
<evidence type="ECO:0000256" key="11">
    <source>
        <dbReference type="PROSITE-ProRule" id="PRU00192"/>
    </source>
</evidence>
<dbReference type="InterPro" id="IPR028457">
    <property type="entry name" value="ABI"/>
</dbReference>
<dbReference type="InterPro" id="IPR012849">
    <property type="entry name" value="Abl-interactor_HHR_dom"/>
</dbReference>
<dbReference type="GO" id="GO:0035591">
    <property type="term" value="F:signaling adaptor activity"/>
    <property type="evidence" value="ECO:0007669"/>
    <property type="project" value="TreeGrafter"/>
</dbReference>
<keyword evidence="9" id="KW-0206">Cytoskeleton</keyword>
<dbReference type="GO" id="GO:0017124">
    <property type="term" value="F:SH3 domain binding"/>
    <property type="evidence" value="ECO:0007669"/>
    <property type="project" value="TreeGrafter"/>
</dbReference>
<sequence>MVPYGENEGRMSTPDLHMLIETRIPEQRNQMENTAASLNELAAYLEHNYITSKDKDLAFKKTQNDALQSLASVAYQINTLGRDLLDMLDLQTEKINHLTHQVKLVNEVVNIQKEKSARREIGYLTKGKLLIKHPKILDPGIQMKETVPRYKRTPIDYSVLDNLGHGVRSEPPRAGVISRAASSISGSGPHFRDYGNGQNYAAYGPSMQYEQRTANINNTLGRNSMRSGHLSMAPSDYRVPQVNMGSHHNSGSDYGTMMSDQYGGSQYGASEYSSYPSDRYGTIRANGGSTVGHQGHPRSSLFAAMDSTTTVASMGSSGSGGVASRGHHSSTDSRPDSPGLPLPPPQLSAQSQHYGGYIPPGTMNGHRAFTSGAELPPPPDSLLRSIHEDELPPPPPPASSYGAVRSIGSHSSGTIGGADLPPFGMTPSEASLTVNNFFDSTAGWVPPDEYMEKALVLYEYVAKKFDELTLRENAVVYVLRKNEDGWFEGVLDGVTGLFPGNYVQTIM</sequence>
<feature type="domain" description="T-SNARE coiled-coil homology" evidence="14">
    <location>
        <begin position="57"/>
        <end position="119"/>
    </location>
</feature>
<keyword evidence="5 11" id="KW-0728">SH3 domain</keyword>
<proteinExistence type="inferred from homology"/>
<evidence type="ECO:0000256" key="9">
    <source>
        <dbReference type="ARBA" id="ARBA00023212"/>
    </source>
</evidence>
<dbReference type="OrthoDB" id="2159336at2759"/>
<dbReference type="SMART" id="SM00326">
    <property type="entry name" value="SH3"/>
    <property type="match status" value="1"/>
</dbReference>
<evidence type="ECO:0000256" key="8">
    <source>
        <dbReference type="ARBA" id="ARBA00023054"/>
    </source>
</evidence>
<keyword evidence="10" id="KW-0966">Cell projection</keyword>
<dbReference type="EMBL" id="CAJGYM010000203">
    <property type="protein sequence ID" value="CAD6199785.1"/>
    <property type="molecule type" value="Genomic_DNA"/>
</dbReference>
<evidence type="ECO:0000256" key="5">
    <source>
        <dbReference type="ARBA" id="ARBA00022443"/>
    </source>
</evidence>
<dbReference type="InterPro" id="IPR028455">
    <property type="entry name" value="ABI3_SH3"/>
</dbReference>
<dbReference type="PANTHER" id="PTHR10460:SF0">
    <property type="entry name" value="ABELSON INTERACTING PROTEIN, ISOFORM D"/>
    <property type="match status" value="1"/>
</dbReference>
<comment type="subcellular location">
    <subcellularLocation>
        <location evidence="2">Cell projection</location>
        <location evidence="2">Filopodium</location>
    </subcellularLocation>
    <subcellularLocation>
        <location evidence="3">Cell projection</location>
        <location evidence="3">Lamellipodium</location>
    </subcellularLocation>
    <subcellularLocation>
        <location evidence="1">Cytoplasm</location>
        <location evidence="1">Cytoskeleton</location>
    </subcellularLocation>
</comment>
<dbReference type="Pfam" id="PF07815">
    <property type="entry name" value="Abi_HHR"/>
    <property type="match status" value="1"/>
</dbReference>
<accession>A0A8S1HWJ7</accession>
<dbReference type="FunFam" id="2.30.30.40:FF:000002">
    <property type="entry name" value="abl interactor 1 isoform X1"/>
    <property type="match status" value="1"/>
</dbReference>
<dbReference type="PROSITE" id="PS50002">
    <property type="entry name" value="SH3"/>
    <property type="match status" value="1"/>
</dbReference>
<evidence type="ECO:0000256" key="2">
    <source>
        <dbReference type="ARBA" id="ARBA00004486"/>
    </source>
</evidence>
<dbReference type="PANTHER" id="PTHR10460">
    <property type="entry name" value="ABL INTERACTOR FAMILY MEMBER"/>
    <property type="match status" value="1"/>
</dbReference>
<evidence type="ECO:0000256" key="3">
    <source>
        <dbReference type="ARBA" id="ARBA00004510"/>
    </source>
</evidence>
<keyword evidence="7" id="KW-0597">Phosphoprotein</keyword>
<dbReference type="GO" id="GO:0005856">
    <property type="term" value="C:cytoskeleton"/>
    <property type="evidence" value="ECO:0007669"/>
    <property type="project" value="UniProtKB-SubCell"/>
</dbReference>
<evidence type="ECO:0000256" key="4">
    <source>
        <dbReference type="ARBA" id="ARBA00010020"/>
    </source>
</evidence>
<dbReference type="SUPFAM" id="SSF50044">
    <property type="entry name" value="SH3-domain"/>
    <property type="match status" value="1"/>
</dbReference>
<dbReference type="InterPro" id="IPR036028">
    <property type="entry name" value="SH3-like_dom_sf"/>
</dbReference>
<reference evidence="15" key="1">
    <citation type="submission" date="2020-10" db="EMBL/GenBank/DDBJ databases">
        <authorList>
            <person name="Kikuchi T."/>
        </authorList>
    </citation>
    <scope>NUCLEOTIDE SEQUENCE</scope>
    <source>
        <strain evidence="15">NKZ352</strain>
    </source>
</reference>
<keyword evidence="6" id="KW-0963">Cytoplasm</keyword>
<evidence type="ECO:0000256" key="7">
    <source>
        <dbReference type="ARBA" id="ARBA00022553"/>
    </source>
</evidence>
<dbReference type="InterPro" id="IPR001452">
    <property type="entry name" value="SH3_domain"/>
</dbReference>
<dbReference type="Gene3D" id="6.10.140.1620">
    <property type="match status" value="1"/>
</dbReference>
<dbReference type="Pfam" id="PF14604">
    <property type="entry name" value="SH3_9"/>
    <property type="match status" value="1"/>
</dbReference>
<dbReference type="GO" id="GO:0030027">
    <property type="term" value="C:lamellipodium"/>
    <property type="evidence" value="ECO:0007669"/>
    <property type="project" value="UniProtKB-SubCell"/>
</dbReference>
<comment type="caution">
    <text evidence="15">The sequence shown here is derived from an EMBL/GenBank/DDBJ whole genome shotgun (WGS) entry which is preliminary data.</text>
</comment>
<dbReference type="GO" id="GO:0001764">
    <property type="term" value="P:neuron migration"/>
    <property type="evidence" value="ECO:0007669"/>
    <property type="project" value="TreeGrafter"/>
</dbReference>
<evidence type="ECO:0000256" key="1">
    <source>
        <dbReference type="ARBA" id="ARBA00004245"/>
    </source>
</evidence>
<evidence type="ECO:0008006" key="17">
    <source>
        <dbReference type="Google" id="ProtNLM"/>
    </source>
</evidence>
<dbReference type="PROSITE" id="PS50192">
    <property type="entry name" value="T_SNARE"/>
    <property type="match status" value="1"/>
</dbReference>
<dbReference type="Gene3D" id="2.30.30.40">
    <property type="entry name" value="SH3 Domains"/>
    <property type="match status" value="1"/>
</dbReference>
<evidence type="ECO:0000256" key="6">
    <source>
        <dbReference type="ARBA" id="ARBA00022490"/>
    </source>
</evidence>
<dbReference type="GO" id="GO:0030175">
    <property type="term" value="C:filopodium"/>
    <property type="evidence" value="ECO:0007669"/>
    <property type="project" value="UniProtKB-SubCell"/>
</dbReference>
<organism evidence="15 16">
    <name type="scientific">Caenorhabditis auriculariae</name>
    <dbReference type="NCBI Taxonomy" id="2777116"/>
    <lineage>
        <taxon>Eukaryota</taxon>
        <taxon>Metazoa</taxon>
        <taxon>Ecdysozoa</taxon>
        <taxon>Nematoda</taxon>
        <taxon>Chromadorea</taxon>
        <taxon>Rhabditida</taxon>
        <taxon>Rhabditina</taxon>
        <taxon>Rhabditomorpha</taxon>
        <taxon>Rhabditoidea</taxon>
        <taxon>Rhabditidae</taxon>
        <taxon>Peloderinae</taxon>
        <taxon>Caenorhabditis</taxon>
    </lineage>
</organism>
<evidence type="ECO:0000256" key="10">
    <source>
        <dbReference type="ARBA" id="ARBA00023273"/>
    </source>
</evidence>
<evidence type="ECO:0000313" key="15">
    <source>
        <dbReference type="EMBL" id="CAD6199785.1"/>
    </source>
</evidence>
<evidence type="ECO:0000256" key="12">
    <source>
        <dbReference type="SAM" id="MobiDB-lite"/>
    </source>
</evidence>
<name>A0A8S1HWJ7_9PELO</name>
<evidence type="ECO:0000259" key="14">
    <source>
        <dbReference type="PROSITE" id="PS50192"/>
    </source>
</evidence>
<evidence type="ECO:0000259" key="13">
    <source>
        <dbReference type="PROSITE" id="PS50002"/>
    </source>
</evidence>
<dbReference type="InterPro" id="IPR000727">
    <property type="entry name" value="T_SNARE_dom"/>
</dbReference>
<gene>
    <name evidence="15" type="ORF">CAUJ_LOCUS15684</name>
</gene>
<evidence type="ECO:0000313" key="16">
    <source>
        <dbReference type="Proteomes" id="UP000835052"/>
    </source>
</evidence>
<dbReference type="CDD" id="cd11826">
    <property type="entry name" value="SH3_Abi"/>
    <property type="match status" value="1"/>
</dbReference>
<protein>
    <recommendedName>
        <fullName evidence="17">SH3 domain-containing protein</fullName>
    </recommendedName>
</protein>
<feature type="domain" description="SH3" evidence="13">
    <location>
        <begin position="449"/>
        <end position="507"/>
    </location>
</feature>
<feature type="region of interest" description="Disordered" evidence="12">
    <location>
        <begin position="311"/>
        <end position="354"/>
    </location>
</feature>
<dbReference type="AlphaFoldDB" id="A0A8S1HWJ7"/>
<dbReference type="Proteomes" id="UP000835052">
    <property type="component" value="Unassembled WGS sequence"/>
</dbReference>
<comment type="similarity">
    <text evidence="4">Belongs to the ABI family.</text>
</comment>